<keyword evidence="2" id="KW-1185">Reference proteome</keyword>
<dbReference type="AlphaFoldDB" id="A0A087T4F7"/>
<feature type="non-terminal residue" evidence="1">
    <location>
        <position position="112"/>
    </location>
</feature>
<gene>
    <name evidence="1" type="ORF">X975_01286</name>
</gene>
<accession>A0A087T4F7</accession>
<name>A0A087T4F7_STEMI</name>
<dbReference type="Proteomes" id="UP000054359">
    <property type="component" value="Unassembled WGS sequence"/>
</dbReference>
<protein>
    <recommendedName>
        <fullName evidence="3">Transposable element Tc3 transposase</fullName>
    </recommendedName>
</protein>
<organism evidence="1 2">
    <name type="scientific">Stegodyphus mimosarum</name>
    <name type="common">African social velvet spider</name>
    <dbReference type="NCBI Taxonomy" id="407821"/>
    <lineage>
        <taxon>Eukaryota</taxon>
        <taxon>Metazoa</taxon>
        <taxon>Ecdysozoa</taxon>
        <taxon>Arthropoda</taxon>
        <taxon>Chelicerata</taxon>
        <taxon>Arachnida</taxon>
        <taxon>Araneae</taxon>
        <taxon>Araneomorphae</taxon>
        <taxon>Entelegynae</taxon>
        <taxon>Eresoidea</taxon>
        <taxon>Eresidae</taxon>
        <taxon>Stegodyphus</taxon>
    </lineage>
</organism>
<reference evidence="1 2" key="1">
    <citation type="submission" date="2013-11" db="EMBL/GenBank/DDBJ databases">
        <title>Genome sequencing of Stegodyphus mimosarum.</title>
        <authorList>
            <person name="Bechsgaard J."/>
        </authorList>
    </citation>
    <scope>NUCLEOTIDE SEQUENCE [LARGE SCALE GENOMIC DNA]</scope>
</reference>
<evidence type="ECO:0008006" key="3">
    <source>
        <dbReference type="Google" id="ProtNLM"/>
    </source>
</evidence>
<proteinExistence type="predicted"/>
<evidence type="ECO:0000313" key="2">
    <source>
        <dbReference type="Proteomes" id="UP000054359"/>
    </source>
</evidence>
<evidence type="ECO:0000313" key="1">
    <source>
        <dbReference type="EMBL" id="KFM59996.1"/>
    </source>
</evidence>
<sequence length="112" mass="12183">MNDDFPLIKSIVVSRYAVLQANNYPPYTAGHMANSYPPCTAGAGCIMLWEMFSWACGAYSCGRTDQEGCGLLNIIADQLHPYMSSGFPTGNRIFQQDNALGHKARTGMVQGV</sequence>
<dbReference type="EMBL" id="KK113366">
    <property type="protein sequence ID" value="KFM59996.1"/>
    <property type="molecule type" value="Genomic_DNA"/>
</dbReference>